<dbReference type="RefSeq" id="XP_030756182.1">
    <property type="nucleotide sequence ID" value="XM_030900322.1"/>
</dbReference>
<proteinExistence type="predicted"/>
<protein>
    <submittedName>
        <fullName evidence="3 4">Uncharacterized protein LOC115882321</fullName>
    </submittedName>
</protein>
<feature type="region of interest" description="Disordered" evidence="1">
    <location>
        <begin position="21"/>
        <end position="115"/>
    </location>
</feature>
<reference evidence="3 4" key="1">
    <citation type="submission" date="2025-04" db="UniProtKB">
        <authorList>
            <consortium name="RefSeq"/>
        </authorList>
    </citation>
    <scope>IDENTIFICATION</scope>
    <source>
        <tissue evidence="3 4">Gonads</tissue>
    </source>
</reference>
<organism evidence="2 4">
    <name type="scientific">Sitophilus oryzae</name>
    <name type="common">Rice weevil</name>
    <name type="synonym">Curculio oryzae</name>
    <dbReference type="NCBI Taxonomy" id="7048"/>
    <lineage>
        <taxon>Eukaryota</taxon>
        <taxon>Metazoa</taxon>
        <taxon>Ecdysozoa</taxon>
        <taxon>Arthropoda</taxon>
        <taxon>Hexapoda</taxon>
        <taxon>Insecta</taxon>
        <taxon>Pterygota</taxon>
        <taxon>Neoptera</taxon>
        <taxon>Endopterygota</taxon>
        <taxon>Coleoptera</taxon>
        <taxon>Polyphaga</taxon>
        <taxon>Cucujiformia</taxon>
        <taxon>Curculionidae</taxon>
        <taxon>Dryophthorinae</taxon>
        <taxon>Sitophilus</taxon>
    </lineage>
</organism>
<dbReference type="Proteomes" id="UP000504635">
    <property type="component" value="Unplaced"/>
</dbReference>
<dbReference type="KEGG" id="soy:115882321"/>
<evidence type="ECO:0000313" key="4">
    <source>
        <dbReference type="RefSeq" id="XP_030756182.1"/>
    </source>
</evidence>
<evidence type="ECO:0000256" key="1">
    <source>
        <dbReference type="SAM" id="MobiDB-lite"/>
    </source>
</evidence>
<feature type="compositionally biased region" description="Polar residues" evidence="1">
    <location>
        <begin position="21"/>
        <end position="30"/>
    </location>
</feature>
<accession>A0A6J2XXJ3</accession>
<dbReference type="AlphaFoldDB" id="A0A6J2XXJ3"/>
<sequence>MDEDSEALNWVLVDKVDCLEQSENSVTTVQDSDHESETSIITVSEPSDSSDSSEEQLDVLQKLSHETDQNTNITDNSADSSSETLDNVSEGTSMQNSTKENGYQPTDDDMSSISTSESSMKSWTFVNNKSELDVQTTSKPFFLDCSQEPILEISDIDTESIHDCQSVVKKEESISNMSNAVAERIPTDHHSNFILNGMFISFLFLTCSVFFKFYLDNIESEYHSPLNTILDMPEVDKDIINFCIEKYKDHYSDEVIERCLSKTLKKKKKDMLKKSEIYLQIKERVLELRERELVEKEKEILNKLKKRLYNSNLETGDFKKVYNSKERNEDIDNRVVSFGNKKKKEKIKKKFETDDEYDRFNNIGKLKKNKKKLNAFNKKEKVKIGIDVCKEDYVKKHHAQFKNIDKTRNRDYKKGKILTDIKNKIKTQFTKPKNNFKKSTYQDKADSDDEWYIKYNPVKNTIEFINITMLPHQDSILIRNGNKTINGQWYFNLYGSSRTNFRSTERFSETNWYFKRNRFREHKRDKAKWYFDYMSARENNRWFF</sequence>
<evidence type="ECO:0000313" key="2">
    <source>
        <dbReference type="Proteomes" id="UP000504635"/>
    </source>
</evidence>
<dbReference type="GeneID" id="115882321"/>
<name>A0A6J2XXJ3_SITOR</name>
<keyword evidence="2" id="KW-1185">Reference proteome</keyword>
<dbReference type="RefSeq" id="XP_030756181.1">
    <property type="nucleotide sequence ID" value="XM_030900321.1"/>
</dbReference>
<feature type="compositionally biased region" description="Polar residues" evidence="1">
    <location>
        <begin position="69"/>
        <end position="104"/>
    </location>
</feature>
<dbReference type="OrthoDB" id="6781985at2759"/>
<gene>
    <name evidence="3 4" type="primary">LOC115882321</name>
</gene>
<evidence type="ECO:0000313" key="3">
    <source>
        <dbReference type="RefSeq" id="XP_030756181.1"/>
    </source>
</evidence>